<dbReference type="Gene3D" id="3.40.50.300">
    <property type="entry name" value="P-loop containing nucleotide triphosphate hydrolases"/>
    <property type="match status" value="2"/>
</dbReference>
<dbReference type="Pfam" id="PF01061">
    <property type="entry name" value="ABC2_membrane"/>
    <property type="match status" value="2"/>
</dbReference>
<dbReference type="Pfam" id="PF14510">
    <property type="entry name" value="ABC_trans_N"/>
    <property type="match status" value="1"/>
</dbReference>
<keyword evidence="4 10" id="KW-0812">Transmembrane</keyword>
<evidence type="ECO:0000256" key="2">
    <source>
        <dbReference type="ARBA" id="ARBA00006012"/>
    </source>
</evidence>
<dbReference type="InterPro" id="IPR003593">
    <property type="entry name" value="AAA+_ATPase"/>
</dbReference>
<organism evidence="12 13">
    <name type="scientific">Cucumis melo var. makuwa</name>
    <name type="common">Oriental melon</name>
    <dbReference type="NCBI Taxonomy" id="1194695"/>
    <lineage>
        <taxon>Eukaryota</taxon>
        <taxon>Viridiplantae</taxon>
        <taxon>Streptophyta</taxon>
        <taxon>Embryophyta</taxon>
        <taxon>Tracheophyta</taxon>
        <taxon>Spermatophyta</taxon>
        <taxon>Magnoliopsida</taxon>
        <taxon>eudicotyledons</taxon>
        <taxon>Gunneridae</taxon>
        <taxon>Pentapetalae</taxon>
        <taxon>rosids</taxon>
        <taxon>fabids</taxon>
        <taxon>Cucurbitales</taxon>
        <taxon>Cucurbitaceae</taxon>
        <taxon>Benincaseae</taxon>
        <taxon>Cucumis</taxon>
    </lineage>
</organism>
<feature type="transmembrane region" description="Helical" evidence="10">
    <location>
        <begin position="1190"/>
        <end position="1208"/>
    </location>
</feature>
<dbReference type="EMBL" id="SSTE01006676">
    <property type="protein sequence ID" value="KAA0058790.1"/>
    <property type="molecule type" value="Genomic_DNA"/>
</dbReference>
<dbReference type="PROSITE" id="PS50893">
    <property type="entry name" value="ABC_TRANSPORTER_2"/>
    <property type="match status" value="2"/>
</dbReference>
<feature type="transmembrane region" description="Helical" evidence="10">
    <location>
        <begin position="612"/>
        <end position="632"/>
    </location>
</feature>
<dbReference type="Proteomes" id="UP000321393">
    <property type="component" value="Unassembled WGS sequence"/>
</dbReference>
<feature type="transmembrane region" description="Helical" evidence="10">
    <location>
        <begin position="496"/>
        <end position="517"/>
    </location>
</feature>
<dbReference type="InterPro" id="IPR043926">
    <property type="entry name" value="ABCG_dom"/>
</dbReference>
<dbReference type="Pfam" id="PF00005">
    <property type="entry name" value="ABC_tran"/>
    <property type="match status" value="2"/>
</dbReference>
<feature type="transmembrane region" description="Helical" evidence="10">
    <location>
        <begin position="567"/>
        <end position="600"/>
    </location>
</feature>
<dbReference type="Pfam" id="PF19055">
    <property type="entry name" value="ABC2_membrane_7"/>
    <property type="match status" value="1"/>
</dbReference>
<feature type="domain" description="ABC transporter" evidence="11">
    <location>
        <begin position="127"/>
        <end position="400"/>
    </location>
</feature>
<feature type="transmembrane region" description="Helical" evidence="10">
    <location>
        <begin position="1407"/>
        <end position="1433"/>
    </location>
</feature>
<evidence type="ECO:0000256" key="4">
    <source>
        <dbReference type="ARBA" id="ARBA00022692"/>
    </source>
</evidence>
<dbReference type="GO" id="GO:0016020">
    <property type="term" value="C:membrane"/>
    <property type="evidence" value="ECO:0007669"/>
    <property type="project" value="UniProtKB-SubCell"/>
</dbReference>
<dbReference type="OrthoDB" id="66620at2759"/>
<comment type="caution">
    <text evidence="12">The sequence shown here is derived from an EMBL/GenBank/DDBJ whole genome shotgun (WGS) entry which is preliminary data.</text>
</comment>
<sequence>MEVFSRSMHREDDETALKWAALERLPTYRRLRTSLLTSSCGEANEVEVDKIGVQERKSLMEKLVSDTEVDNAKFLLKLKKRIDRVGIDIPTIEVRFEDLRVEAEAYIGERALPTIFNFFANLMEGFLAYLRILSSKKKQLTILHDVSGIIKPSRMTLLLGPPDSGKTTLLLALAGRLASDLKVSGKVSYNGYSLNEFVPQRTAAYVSQNDVHLPEMTVREILAFSARYQGVGSRHELLAELIRREKEANILPDPDIDVFMKAASLEGQKRSLITDYVLKVLGLETCADTRVGDEMLKGISGGQRKRLTTGEIICGSANVLFMDDISTGLDSSTTFQVVNSIKEYIHIFNGTAVLSLLQPAPETFKLFDDIILLSEGQIVYQGPCQQVLEFFEFMGFKCPERKGVADYLQEVTSRKDQQQYWAEKNTPYAYISVKQFAEAFKSFHVGRKLGEELAVPFDKSKCHPAVLATKKYGMGYKQLWKACFDREVLLMKRNSFVHIFKLAQISLMSVISMSLFFRTKMPRNSVNDGQIYMGALFNALVVCMFNGMSELPLTIGKLPVFYKQRDLLFFPAWAYALPATILKIPVSFVEVALWVFISYYVTGYDPSVERFLKQYLVLVLANQLASALFRLIGAVSRSLVVSSTFGSFVLLILYGNDGYILSRHNMKKWWTWAYWISPMMYGQNSLAVNEFRGKSWDQVVVPTGETLGVLILKVHGFFQSDYWYWIGVGAMVGFIFLFNFGYVLALTYLNPLNKPQTAKPQVSESNEKEFEIRNNPSWKNIAGDIFLNDAFSSFGVLNCVLQTANESESMRVSTQGWNEATSKATCNKRKEVVLPFKQYVLTFDEIVYSVDMPQEMKKQGIIEDKLVLLKGVSGAFKPGVLTALMGVSGAGKTTLMDVLAGRKTGGYIEGIIKVSGYTKKQETFTRISGYCEQNDIHSPHVTVYESLLYSAWLRLGSDVSKETRKMFVEEIMELVELDTLRQAVVGLPGVNGLSTEQRKRLTIAVELVANPSIIFLDEPTSGLDARAAAIVMRTVRNTVDTGRTVVCTIHQPSIDIFESFDELLLLKQGGVSIYVGPLGHHSCHLIKYFEGIEGTRRIKEGQNPATWMLEVTSSTHEMALRVDFADLFKKSELYRRNKEQIKELSQPPPASNDIHFQTKYSQPSWNQFLACLWKQHLSYWRNPSYIATRFLFTFGSSLILGTMFWNLGSKRTTYINMFNSIGAMYTASLFLGIQNAGAIQPVVSIERTVYYRERAAGLYSAFPYAFAQVTIELPYTFSQSLIYCIIVYAMMAFEWSFAKVLWFFFFMYFTFLYFTYYGMMGIAATPSYHFSLIISTAFYGMWNLFCGFLIPRTRIPVWWRWFYWTCPLSWTLYGLIASQFGDIEEKMDTGETVKEFIREFFGFRHDFLGVVAAVIVGLAVFFALTFAICIKIFNFQKR</sequence>
<dbReference type="PANTHER" id="PTHR48040">
    <property type="entry name" value="PLEIOTROPIC DRUG RESISTANCE PROTEIN 1-LIKE ISOFORM X1"/>
    <property type="match status" value="1"/>
</dbReference>
<evidence type="ECO:0000313" key="12">
    <source>
        <dbReference type="EMBL" id="KAA0058790.1"/>
    </source>
</evidence>
<accession>A0A5A7UUQ9</accession>
<keyword evidence="8 10" id="KW-1133">Transmembrane helix</keyword>
<dbReference type="Pfam" id="PF08370">
    <property type="entry name" value="PDR_assoc"/>
    <property type="match status" value="1"/>
</dbReference>
<feature type="transmembrane region" description="Helical" evidence="10">
    <location>
        <begin position="722"/>
        <end position="749"/>
    </location>
</feature>
<evidence type="ECO:0000256" key="8">
    <source>
        <dbReference type="ARBA" id="ARBA00022989"/>
    </source>
</evidence>
<feature type="transmembrane region" description="Helical" evidence="10">
    <location>
        <begin position="529"/>
        <end position="547"/>
    </location>
</feature>
<dbReference type="FunFam" id="3.40.50.300:FF:000059">
    <property type="entry name" value="ABC transporter G family member 40"/>
    <property type="match status" value="1"/>
</dbReference>
<feature type="transmembrane region" description="Helical" evidence="10">
    <location>
        <begin position="1328"/>
        <end position="1349"/>
    </location>
</feature>
<comment type="similarity">
    <text evidence="2">Belongs to the ABC transporter superfamily. ABCG family. PDR (TC 3.A.1.205) subfamily.</text>
</comment>
<evidence type="ECO:0000259" key="11">
    <source>
        <dbReference type="PROSITE" id="PS50893"/>
    </source>
</evidence>
<evidence type="ECO:0000313" key="13">
    <source>
        <dbReference type="Proteomes" id="UP000321393"/>
    </source>
</evidence>
<keyword evidence="5" id="KW-0677">Repeat</keyword>
<evidence type="ECO:0000256" key="1">
    <source>
        <dbReference type="ARBA" id="ARBA00004141"/>
    </source>
</evidence>
<keyword evidence="3" id="KW-0813">Transport</keyword>
<evidence type="ECO:0000256" key="9">
    <source>
        <dbReference type="ARBA" id="ARBA00023136"/>
    </source>
</evidence>
<dbReference type="InterPro" id="IPR013525">
    <property type="entry name" value="ABC2_TM"/>
</dbReference>
<dbReference type="InterPro" id="IPR029481">
    <property type="entry name" value="ABC_trans_N"/>
</dbReference>
<evidence type="ECO:0000256" key="6">
    <source>
        <dbReference type="ARBA" id="ARBA00022741"/>
    </source>
</evidence>
<dbReference type="GO" id="GO:0140359">
    <property type="term" value="F:ABC-type transporter activity"/>
    <property type="evidence" value="ECO:0007669"/>
    <property type="project" value="InterPro"/>
</dbReference>
<comment type="subcellular location">
    <subcellularLocation>
        <location evidence="1">Membrane</location>
        <topology evidence="1">Multi-pass membrane protein</topology>
    </subcellularLocation>
</comment>
<dbReference type="CDD" id="cd03232">
    <property type="entry name" value="ABCG_PDR_domain2"/>
    <property type="match status" value="1"/>
</dbReference>
<feature type="domain" description="ABC transporter" evidence="11">
    <location>
        <begin position="841"/>
        <end position="1093"/>
    </location>
</feature>
<dbReference type="SUPFAM" id="SSF52540">
    <property type="entry name" value="P-loop containing nucleoside triphosphate hydrolases"/>
    <property type="match status" value="2"/>
</dbReference>
<proteinExistence type="inferred from homology"/>
<feature type="transmembrane region" description="Helical" evidence="10">
    <location>
        <begin position="1214"/>
        <end position="1233"/>
    </location>
</feature>
<dbReference type="PANTHER" id="PTHR48040:SF20">
    <property type="entry name" value="PLEIOTROPIC DRUG RESISTANCE PROTEIN 1"/>
    <property type="match status" value="1"/>
</dbReference>
<feature type="transmembrane region" description="Helical" evidence="10">
    <location>
        <begin position="1361"/>
        <end position="1380"/>
    </location>
</feature>
<feature type="transmembrane region" description="Helical" evidence="10">
    <location>
        <begin position="639"/>
        <end position="656"/>
    </location>
</feature>
<protein>
    <submittedName>
        <fullName evidence="12">Pleiotropic drug resistance protein 1-like</fullName>
    </submittedName>
</protein>
<dbReference type="GO" id="GO:0005524">
    <property type="term" value="F:ATP binding"/>
    <property type="evidence" value="ECO:0007669"/>
    <property type="project" value="UniProtKB-KW"/>
</dbReference>
<feature type="transmembrane region" description="Helical" evidence="10">
    <location>
        <begin position="1277"/>
        <end position="1293"/>
    </location>
</feature>
<dbReference type="InterPro" id="IPR027417">
    <property type="entry name" value="P-loop_NTPase"/>
</dbReference>
<dbReference type="InterPro" id="IPR003439">
    <property type="entry name" value="ABC_transporter-like_ATP-bd"/>
</dbReference>
<reference evidence="12 13" key="1">
    <citation type="submission" date="2019-08" db="EMBL/GenBank/DDBJ databases">
        <title>Draft genome sequences of two oriental melons (Cucumis melo L. var makuwa).</title>
        <authorList>
            <person name="Kwon S.-Y."/>
        </authorList>
    </citation>
    <scope>NUCLEOTIDE SEQUENCE [LARGE SCALE GENOMIC DNA]</scope>
    <source>
        <strain evidence="13">cv. SW 3</strain>
        <tissue evidence="12">Leaf</tissue>
    </source>
</reference>
<evidence type="ECO:0000256" key="7">
    <source>
        <dbReference type="ARBA" id="ARBA00022840"/>
    </source>
</evidence>
<gene>
    <name evidence="12" type="ORF">E6C27_scaffold339G002640</name>
</gene>
<keyword evidence="6" id="KW-0547">Nucleotide-binding</keyword>
<keyword evidence="7" id="KW-0067">ATP-binding</keyword>
<dbReference type="GO" id="GO:0016887">
    <property type="term" value="F:ATP hydrolysis activity"/>
    <property type="evidence" value="ECO:0007669"/>
    <property type="project" value="InterPro"/>
</dbReference>
<name>A0A5A7UUQ9_CUCMM</name>
<evidence type="ECO:0000256" key="3">
    <source>
        <dbReference type="ARBA" id="ARBA00022448"/>
    </source>
</evidence>
<dbReference type="InterPro" id="IPR013581">
    <property type="entry name" value="PDR_assoc"/>
</dbReference>
<feature type="transmembrane region" description="Helical" evidence="10">
    <location>
        <begin position="1300"/>
        <end position="1322"/>
    </location>
</feature>
<dbReference type="FunFam" id="3.40.50.300:FF:000179">
    <property type="entry name" value="ABC transporter G family member 34"/>
    <property type="match status" value="1"/>
</dbReference>
<evidence type="ECO:0000256" key="10">
    <source>
        <dbReference type="SAM" id="Phobius"/>
    </source>
</evidence>
<dbReference type="InterPro" id="IPR034003">
    <property type="entry name" value="ABCG_PDR_2"/>
</dbReference>
<dbReference type="SMART" id="SM00382">
    <property type="entry name" value="AAA"/>
    <property type="match status" value="2"/>
</dbReference>
<keyword evidence="9 10" id="KW-0472">Membrane</keyword>
<evidence type="ECO:0000256" key="5">
    <source>
        <dbReference type="ARBA" id="ARBA00022737"/>
    </source>
</evidence>